<organism evidence="1">
    <name type="scientific">Siphoviridae sp. ctwDU14</name>
    <dbReference type="NCBI Taxonomy" id="2825726"/>
    <lineage>
        <taxon>Viruses</taxon>
        <taxon>Duplodnaviria</taxon>
        <taxon>Heunggongvirae</taxon>
        <taxon>Uroviricota</taxon>
        <taxon>Caudoviricetes</taxon>
    </lineage>
</organism>
<sequence length="157" mass="17562">MEGWKVNTLDTLRTWLQTYPNFSALANFQVDYTDKLPGSAGVFPDGLVEIKRSRDIMGNVTVTNQCNFGLYCVFEKAPGDDAGASVNADWVADFQLWVQEQSVRKLTPAFGDDRNKERITAQNGVLYAADGEGTAMYMVQLSVQYIKKYRKGDIENA</sequence>
<reference evidence="1" key="1">
    <citation type="journal article" date="2021" name="Proc. Natl. Acad. Sci. U.S.A.">
        <title>A Catalog of Tens of Thousands of Viruses from Human Metagenomes Reveals Hidden Associations with Chronic Diseases.</title>
        <authorList>
            <person name="Tisza M.J."/>
            <person name="Buck C.B."/>
        </authorList>
    </citation>
    <scope>NUCLEOTIDE SEQUENCE</scope>
    <source>
        <strain evidence="1">CtwDU14</strain>
    </source>
</reference>
<protein>
    <submittedName>
        <fullName evidence="1">Minor capsid protein from bacteriophage</fullName>
    </submittedName>
</protein>
<accession>A0A8S5PHR0</accession>
<evidence type="ECO:0000313" key="1">
    <source>
        <dbReference type="EMBL" id="DAE05913.1"/>
    </source>
</evidence>
<proteinExistence type="predicted"/>
<dbReference type="EMBL" id="BK015421">
    <property type="protein sequence ID" value="DAE05913.1"/>
    <property type="molecule type" value="Genomic_DNA"/>
</dbReference>
<name>A0A8S5PHR0_9CAUD</name>